<evidence type="ECO:0000313" key="1">
    <source>
        <dbReference type="EMBL" id="QCR09428.1"/>
    </source>
</evidence>
<keyword evidence="2" id="KW-1185">Reference proteome</keyword>
<gene>
    <name evidence="1" type="ORF">EH207_13390</name>
</gene>
<reference evidence="1 2" key="1">
    <citation type="submission" date="2018-11" db="EMBL/GenBank/DDBJ databases">
        <title>Genome sequences of Brenneria nigrifluens and Brenneria rubrifaciens.</title>
        <authorList>
            <person name="Poret-Peterson A.T."/>
            <person name="McClean A.E."/>
            <person name="Kluepfel D.A."/>
        </authorList>
    </citation>
    <scope>NUCLEOTIDE SEQUENCE [LARGE SCALE GENOMIC DNA]</scope>
    <source>
        <strain evidence="1 2">6D370</strain>
    </source>
</reference>
<dbReference type="AlphaFoldDB" id="A0A4P8QQZ7"/>
<name>A0A4P8QQZ7_9GAMM</name>
<accession>A0A4P8QQZ7</accession>
<dbReference type="Proteomes" id="UP000299580">
    <property type="component" value="Chromosome"/>
</dbReference>
<organism evidence="1 2">
    <name type="scientific">Brenneria rubrifaciens</name>
    <dbReference type="NCBI Taxonomy" id="55213"/>
    <lineage>
        <taxon>Bacteria</taxon>
        <taxon>Pseudomonadati</taxon>
        <taxon>Pseudomonadota</taxon>
        <taxon>Gammaproteobacteria</taxon>
        <taxon>Enterobacterales</taxon>
        <taxon>Pectobacteriaceae</taxon>
        <taxon>Brenneria</taxon>
    </lineage>
</organism>
<evidence type="ECO:0000313" key="2">
    <source>
        <dbReference type="Proteomes" id="UP000299580"/>
    </source>
</evidence>
<dbReference type="EMBL" id="CP034035">
    <property type="protein sequence ID" value="QCR09428.1"/>
    <property type="molecule type" value="Genomic_DNA"/>
</dbReference>
<protein>
    <submittedName>
        <fullName evidence="1">Uncharacterized protein</fullName>
    </submittedName>
</protein>
<proteinExistence type="predicted"/>
<dbReference type="RefSeq" id="WP_137714435.1">
    <property type="nucleotide sequence ID" value="NZ_CP034035.1"/>
</dbReference>
<sequence>MKTAAACLIAITLMAGIFICALAIAAGRLSWSDAQEPVDRSALIALVGDDDQAIITVLMEGLGRSVEKGLDRVRTAAQVNDLAAIVDACHALKPRPHGACVTLASRRGRGFRCRLHGRVLISPRTI</sequence>
<dbReference type="KEGG" id="brb:EH207_13390"/>